<sequence>MDTWHRLHTIVGPTVLCLAVLSLTVPLARALPTIYTLRFSDVPVTSPAGAAGKATAAQAPAKAWFEQHGWQQVWPPTLFGTQQRLFFAGPPEQRYLRVYADKTFYILTRQVEVSAEALPWLSITWGIERFPTNAALDLYGRNDRPLAVLLSFGERVGSPGLLPNVPRALAFFWGETEQVGQTYTCVTPRNGPEDARLQCKYPHVKYIALRRGAAGSVHTDRVNLLEHFQQQFPDYWQEHQRVPPVVALSFEASSGKTGSISRTLTNSVIPQEAS</sequence>
<protein>
    <submittedName>
        <fullName evidence="1">DUF3047 domain-containing protein</fullName>
    </submittedName>
</protein>
<dbReference type="EMBL" id="VGLS01000667">
    <property type="protein sequence ID" value="MBM3225726.1"/>
    <property type="molecule type" value="Genomic_DNA"/>
</dbReference>
<proteinExistence type="predicted"/>
<dbReference type="AlphaFoldDB" id="A0A937W2L9"/>
<evidence type="ECO:0000313" key="1">
    <source>
        <dbReference type="EMBL" id="MBM3225726.1"/>
    </source>
</evidence>
<dbReference type="Proteomes" id="UP000712673">
    <property type="component" value="Unassembled WGS sequence"/>
</dbReference>
<name>A0A937W2L9_UNCTE</name>
<evidence type="ECO:0000313" key="2">
    <source>
        <dbReference type="Proteomes" id="UP000712673"/>
    </source>
</evidence>
<accession>A0A937W2L9</accession>
<reference evidence="1" key="1">
    <citation type="submission" date="2019-03" db="EMBL/GenBank/DDBJ databases">
        <title>Lake Tanganyika Metagenome-Assembled Genomes (MAGs).</title>
        <authorList>
            <person name="Tran P."/>
        </authorList>
    </citation>
    <scope>NUCLEOTIDE SEQUENCE</scope>
    <source>
        <strain evidence="1">K_DeepCast_65m_m2_066</strain>
    </source>
</reference>
<dbReference type="Pfam" id="PF11249">
    <property type="entry name" value="DUF3047"/>
    <property type="match status" value="1"/>
</dbReference>
<comment type="caution">
    <text evidence="1">The sequence shown here is derived from an EMBL/GenBank/DDBJ whole genome shotgun (WGS) entry which is preliminary data.</text>
</comment>
<organism evidence="1 2">
    <name type="scientific">Tectimicrobiota bacterium</name>
    <dbReference type="NCBI Taxonomy" id="2528274"/>
    <lineage>
        <taxon>Bacteria</taxon>
        <taxon>Pseudomonadati</taxon>
        <taxon>Nitrospinota/Tectimicrobiota group</taxon>
        <taxon>Candidatus Tectimicrobiota</taxon>
    </lineage>
</organism>
<gene>
    <name evidence="1" type="ORF">FJZ47_18275</name>
</gene>
<dbReference type="InterPro" id="IPR021409">
    <property type="entry name" value="DUF3047"/>
</dbReference>